<dbReference type="AlphaFoldDB" id="A0A3L6RJX4"/>
<dbReference type="Pfam" id="PF23635">
    <property type="entry name" value="Beta-prop_AT5G49610-like"/>
    <property type="match status" value="1"/>
</dbReference>
<evidence type="ECO:0000313" key="3">
    <source>
        <dbReference type="Proteomes" id="UP000275267"/>
    </source>
</evidence>
<reference evidence="3" key="1">
    <citation type="journal article" date="2019" name="Nat. Commun.">
        <title>The genome of broomcorn millet.</title>
        <authorList>
            <person name="Zou C."/>
            <person name="Miki D."/>
            <person name="Li D."/>
            <person name="Tang Q."/>
            <person name="Xiao L."/>
            <person name="Rajput S."/>
            <person name="Deng P."/>
            <person name="Jia W."/>
            <person name="Huang R."/>
            <person name="Zhang M."/>
            <person name="Sun Y."/>
            <person name="Hu J."/>
            <person name="Fu X."/>
            <person name="Schnable P.S."/>
            <person name="Li F."/>
            <person name="Zhang H."/>
            <person name="Feng B."/>
            <person name="Zhu X."/>
            <person name="Liu R."/>
            <person name="Schnable J.C."/>
            <person name="Zhu J.-K."/>
            <person name="Zhang H."/>
        </authorList>
    </citation>
    <scope>NUCLEOTIDE SEQUENCE [LARGE SCALE GENOMIC DNA]</scope>
</reference>
<keyword evidence="3" id="KW-1185">Reference proteome</keyword>
<name>A0A3L6RJX4_PANMI</name>
<protein>
    <submittedName>
        <fullName evidence="2">F-box domain containing protein</fullName>
    </submittedName>
</protein>
<evidence type="ECO:0000313" key="2">
    <source>
        <dbReference type="EMBL" id="RLN04291.1"/>
    </source>
</evidence>
<dbReference type="InterPro" id="IPR056594">
    <property type="entry name" value="AT5G49610-like_b-prop"/>
</dbReference>
<sequence length="363" mass="40465">MELPSTLIGNSLYWLFNGEVEGILEFDLAMQSLAVIEMPSEFEYYSDHCSFQILPVEEGGIGLVILSYQIMEIWERKISCDGAVGWVMQKKIELGVILGLGRMGGWENLIKAYAEDFQFIFIRTVEGVFMIHLESMQFKNLGKYNFDGIIHPYSAFCTAVGDLAIGERRVDGILAMNDSVLENTSMGAGAVGDNAAAPSFGTVLEEGMVDDENRENVWNHGQRIDAGFKSSYSKRTKKGGGTIQLNERHQNATACLGVRPKIRKFMRISLNKEQKKNAARNHRKIKAKGKLRNMARLYDNKATSKLGKAWAKWFHRNGIPATKADCPYFRRAMELTQQLGASTLVPTGAQIDGASLDASEEED</sequence>
<dbReference type="PANTHER" id="PTHR33186">
    <property type="entry name" value="OS10G0136150 PROTEIN-RELATED"/>
    <property type="match status" value="1"/>
</dbReference>
<gene>
    <name evidence="2" type="ORF">C2845_PM13G10550</name>
</gene>
<organism evidence="2 3">
    <name type="scientific">Panicum miliaceum</name>
    <name type="common">Proso millet</name>
    <name type="synonym">Broomcorn millet</name>
    <dbReference type="NCBI Taxonomy" id="4540"/>
    <lineage>
        <taxon>Eukaryota</taxon>
        <taxon>Viridiplantae</taxon>
        <taxon>Streptophyta</taxon>
        <taxon>Embryophyta</taxon>
        <taxon>Tracheophyta</taxon>
        <taxon>Spermatophyta</taxon>
        <taxon>Magnoliopsida</taxon>
        <taxon>Liliopsida</taxon>
        <taxon>Poales</taxon>
        <taxon>Poaceae</taxon>
        <taxon>PACMAD clade</taxon>
        <taxon>Panicoideae</taxon>
        <taxon>Panicodae</taxon>
        <taxon>Paniceae</taxon>
        <taxon>Panicinae</taxon>
        <taxon>Panicum</taxon>
        <taxon>Panicum sect. Panicum</taxon>
    </lineage>
</organism>
<dbReference type="EMBL" id="PQIB02000008">
    <property type="protein sequence ID" value="RLN04291.1"/>
    <property type="molecule type" value="Genomic_DNA"/>
</dbReference>
<dbReference type="PANTHER" id="PTHR33186:SF16">
    <property type="entry name" value="F-BOX ASSOCIATED DOMAIN-CONTAINING PROTEIN"/>
    <property type="match status" value="1"/>
</dbReference>
<feature type="domain" description="F-box protein AT5G49610-like beta-propeller" evidence="1">
    <location>
        <begin position="7"/>
        <end position="141"/>
    </location>
</feature>
<accession>A0A3L6RJX4</accession>
<dbReference type="OrthoDB" id="673639at2759"/>
<dbReference type="Proteomes" id="UP000275267">
    <property type="component" value="Unassembled WGS sequence"/>
</dbReference>
<dbReference type="STRING" id="4540.A0A3L6RJX4"/>
<proteinExistence type="predicted"/>
<evidence type="ECO:0000259" key="1">
    <source>
        <dbReference type="Pfam" id="PF23635"/>
    </source>
</evidence>
<comment type="caution">
    <text evidence="2">The sequence shown here is derived from an EMBL/GenBank/DDBJ whole genome shotgun (WGS) entry which is preliminary data.</text>
</comment>